<evidence type="ECO:0000256" key="1">
    <source>
        <dbReference type="ARBA" id="ARBA00004141"/>
    </source>
</evidence>
<dbReference type="InterPro" id="IPR000568">
    <property type="entry name" value="ATP_synth_F0_asu"/>
</dbReference>
<dbReference type="GO" id="GO:0045259">
    <property type="term" value="C:proton-transporting ATP synthase complex"/>
    <property type="evidence" value="ECO:0007669"/>
    <property type="project" value="UniProtKB-KW"/>
</dbReference>
<feature type="transmembrane region" description="Helical" evidence="11">
    <location>
        <begin position="283"/>
        <end position="307"/>
    </location>
</feature>
<keyword evidence="7 11" id="KW-1133">Transmembrane helix</keyword>
<evidence type="ECO:0000313" key="13">
    <source>
        <dbReference type="EMBL" id="NBG65061.1"/>
    </source>
</evidence>
<keyword evidence="9 11" id="KW-0472">Membrane</keyword>
<feature type="transmembrane region" description="Helical" evidence="11">
    <location>
        <begin position="195"/>
        <end position="215"/>
    </location>
</feature>
<keyword evidence="8 11" id="KW-0406">Ion transport</keyword>
<evidence type="ECO:0000256" key="8">
    <source>
        <dbReference type="ARBA" id="ARBA00023065"/>
    </source>
</evidence>
<keyword evidence="14" id="KW-1185">Reference proteome</keyword>
<dbReference type="GO" id="GO:0046933">
    <property type="term" value="F:proton-transporting ATP synthase activity, rotational mechanism"/>
    <property type="evidence" value="ECO:0007669"/>
    <property type="project" value="UniProtKB-UniRule"/>
</dbReference>
<evidence type="ECO:0000256" key="7">
    <source>
        <dbReference type="ARBA" id="ARBA00022989"/>
    </source>
</evidence>
<feature type="transmembrane region" description="Helical" evidence="11">
    <location>
        <begin position="314"/>
        <end position="332"/>
    </location>
</feature>
<accession>A0A6N9NHP7</accession>
<evidence type="ECO:0000256" key="5">
    <source>
        <dbReference type="ARBA" id="ARBA00022692"/>
    </source>
</evidence>
<reference evidence="13 14" key="1">
    <citation type="submission" date="2019-12" db="EMBL/GenBank/DDBJ databases">
        <authorList>
            <person name="Zhao J."/>
        </authorList>
    </citation>
    <scope>NUCLEOTIDE SEQUENCE [LARGE SCALE GENOMIC DNA]</scope>
    <source>
        <strain evidence="13 14">S-15</strain>
    </source>
</reference>
<dbReference type="PRINTS" id="PR00123">
    <property type="entry name" value="ATPASEA"/>
</dbReference>
<evidence type="ECO:0000256" key="3">
    <source>
        <dbReference type="ARBA" id="ARBA00022448"/>
    </source>
</evidence>
<feature type="transmembrane region" description="Helical" evidence="11">
    <location>
        <begin position="136"/>
        <end position="154"/>
    </location>
</feature>
<sequence>MQKSILVLVGFLTLNSVKASSSEGEEGGFKAGEMIMHHIADAHEIHIIGDFAIYLPVILKTDDGFKMFSSSHFYHNEKHAEDTVNNTSVHYYEYDGFIMSHEHIYYAADNGGVIFDENGKIANRAVTLDLSLTKNVVGIFFTIFLMCLIFFTVAKGYKKRGIGAPKGIQSFMEPLILFIRDEVARPSIGKHADRFMPFLLTVFFFIWISNLLGLVPFLGGLNITGTLSITMVLAAFVFIIVSFRGNKHYWMHILWPPGVPAFVKLILVPIEIAGIFIKPLVLMVRLTANITAGHIIILSFVSLIFIFGQQSAGAGYGIGVGATLFMIFMNFIELLVAFLQAYVFTLLAAIYFGAAVEEPHH</sequence>
<dbReference type="Gene3D" id="1.20.120.220">
    <property type="entry name" value="ATP synthase, F0 complex, subunit A"/>
    <property type="match status" value="1"/>
</dbReference>
<gene>
    <name evidence="11 13" type="primary">atpB</name>
    <name evidence="13" type="ORF">GQN54_02965</name>
</gene>
<dbReference type="Proteomes" id="UP000470771">
    <property type="component" value="Unassembled WGS sequence"/>
</dbReference>
<dbReference type="InterPro" id="IPR035908">
    <property type="entry name" value="F0_ATP_A_sf"/>
</dbReference>
<dbReference type="PANTHER" id="PTHR11410:SF0">
    <property type="entry name" value="ATP SYNTHASE SUBUNIT A"/>
    <property type="match status" value="1"/>
</dbReference>
<evidence type="ECO:0000256" key="4">
    <source>
        <dbReference type="ARBA" id="ARBA00022547"/>
    </source>
</evidence>
<evidence type="ECO:0000256" key="10">
    <source>
        <dbReference type="ARBA" id="ARBA00023310"/>
    </source>
</evidence>
<dbReference type="AlphaFoldDB" id="A0A6N9NHP7"/>
<evidence type="ECO:0000313" key="14">
    <source>
        <dbReference type="Proteomes" id="UP000470771"/>
    </source>
</evidence>
<evidence type="ECO:0000256" key="9">
    <source>
        <dbReference type="ARBA" id="ARBA00023136"/>
    </source>
</evidence>
<feature type="transmembrane region" description="Helical" evidence="11">
    <location>
        <begin position="221"/>
        <end position="241"/>
    </location>
</feature>
<comment type="function">
    <text evidence="11 12">Key component of the proton channel; it plays a direct role in the translocation of protons across the membrane.</text>
</comment>
<comment type="caution">
    <text evidence="13">The sequence shown here is derived from an EMBL/GenBank/DDBJ whole genome shotgun (WGS) entry which is preliminary data.</text>
</comment>
<keyword evidence="10 11" id="KW-0066">ATP synthesis</keyword>
<organism evidence="13 14">
    <name type="scientific">Acidiluteibacter ferrifornacis</name>
    <dbReference type="NCBI Taxonomy" id="2692424"/>
    <lineage>
        <taxon>Bacteria</taxon>
        <taxon>Pseudomonadati</taxon>
        <taxon>Bacteroidota</taxon>
        <taxon>Flavobacteriia</taxon>
        <taxon>Flavobacteriales</taxon>
        <taxon>Cryomorphaceae</taxon>
        <taxon>Acidiluteibacter</taxon>
    </lineage>
</organism>
<dbReference type="Pfam" id="PF00119">
    <property type="entry name" value="ATP-synt_A"/>
    <property type="match status" value="1"/>
</dbReference>
<dbReference type="HAMAP" id="MF_01393">
    <property type="entry name" value="ATP_synth_a_bact"/>
    <property type="match status" value="1"/>
</dbReference>
<keyword evidence="6 11" id="KW-0375">Hydrogen ion transport</keyword>
<keyword evidence="5 11" id="KW-0812">Transmembrane</keyword>
<dbReference type="EMBL" id="WWNE01000003">
    <property type="protein sequence ID" value="NBG65061.1"/>
    <property type="molecule type" value="Genomic_DNA"/>
</dbReference>
<keyword evidence="4 11" id="KW-0138">CF(0)</keyword>
<evidence type="ECO:0000256" key="6">
    <source>
        <dbReference type="ARBA" id="ARBA00022781"/>
    </source>
</evidence>
<evidence type="ECO:0000256" key="12">
    <source>
        <dbReference type="RuleBase" id="RU000483"/>
    </source>
</evidence>
<dbReference type="InterPro" id="IPR045083">
    <property type="entry name" value="ATP_synth_F0_asu_bact/mt"/>
</dbReference>
<protein>
    <recommendedName>
        <fullName evidence="11 12">ATP synthase subunit a</fullName>
    </recommendedName>
    <alternativeName>
        <fullName evidence="11">ATP synthase F0 sector subunit a</fullName>
    </alternativeName>
    <alternativeName>
        <fullName evidence="11">F-ATPase subunit 6</fullName>
    </alternativeName>
</protein>
<keyword evidence="11" id="KW-1003">Cell membrane</keyword>
<evidence type="ECO:0000256" key="11">
    <source>
        <dbReference type="HAMAP-Rule" id="MF_01393"/>
    </source>
</evidence>
<feature type="transmembrane region" description="Helical" evidence="11">
    <location>
        <begin position="338"/>
        <end position="356"/>
    </location>
</feature>
<dbReference type="CDD" id="cd00310">
    <property type="entry name" value="ATP-synt_Fo_a_6"/>
    <property type="match status" value="1"/>
</dbReference>
<comment type="similarity">
    <text evidence="2 11 12">Belongs to the ATPase A chain family.</text>
</comment>
<name>A0A6N9NHP7_9FLAO</name>
<dbReference type="NCBIfam" id="TIGR01131">
    <property type="entry name" value="ATP_synt_6_or_A"/>
    <property type="match status" value="1"/>
</dbReference>
<evidence type="ECO:0000256" key="2">
    <source>
        <dbReference type="ARBA" id="ARBA00006810"/>
    </source>
</evidence>
<proteinExistence type="inferred from homology"/>
<dbReference type="PANTHER" id="PTHR11410">
    <property type="entry name" value="ATP SYNTHASE SUBUNIT A"/>
    <property type="match status" value="1"/>
</dbReference>
<keyword evidence="3 11" id="KW-0813">Transport</keyword>
<dbReference type="SUPFAM" id="SSF81336">
    <property type="entry name" value="F1F0 ATP synthase subunit A"/>
    <property type="match status" value="1"/>
</dbReference>
<dbReference type="GO" id="GO:0005886">
    <property type="term" value="C:plasma membrane"/>
    <property type="evidence" value="ECO:0007669"/>
    <property type="project" value="UniProtKB-SubCell"/>
</dbReference>
<comment type="subcellular location">
    <subcellularLocation>
        <location evidence="11 12">Cell membrane</location>
        <topology evidence="11 12">Multi-pass membrane protein</topology>
    </subcellularLocation>
    <subcellularLocation>
        <location evidence="1">Membrane</location>
        <topology evidence="1">Multi-pass membrane protein</topology>
    </subcellularLocation>
</comment>